<protein>
    <submittedName>
        <fullName evidence="1">Uncharacterized protein</fullName>
    </submittedName>
</protein>
<comment type="caution">
    <text evidence="1">The sequence shown here is derived from an EMBL/GenBank/DDBJ whole genome shotgun (WGS) entry which is preliminary data.</text>
</comment>
<dbReference type="AlphaFoldDB" id="A0AAJ0DAP3"/>
<proteinExistence type="predicted"/>
<dbReference type="Proteomes" id="UP001271007">
    <property type="component" value="Unassembled WGS sequence"/>
</dbReference>
<sequence>MVNKEIREEAANIWYYEHKFSFKIKRNDASKYLKWHNSSILHQQATQHYYLTASKDMNNLFVFLKAFYDGRMNGELPIERRCPTSVVARGAFETVRDLKEEGLQWNAILKQLKITQKALAELDHKFG</sequence>
<gene>
    <name evidence="1" type="ORF">LTR09_008316</name>
</gene>
<dbReference type="EMBL" id="JAWDJX010000032">
    <property type="protein sequence ID" value="KAK3050405.1"/>
    <property type="molecule type" value="Genomic_DNA"/>
</dbReference>
<organism evidence="1 2">
    <name type="scientific">Extremus antarcticus</name>
    <dbReference type="NCBI Taxonomy" id="702011"/>
    <lineage>
        <taxon>Eukaryota</taxon>
        <taxon>Fungi</taxon>
        <taxon>Dikarya</taxon>
        <taxon>Ascomycota</taxon>
        <taxon>Pezizomycotina</taxon>
        <taxon>Dothideomycetes</taxon>
        <taxon>Dothideomycetidae</taxon>
        <taxon>Mycosphaerellales</taxon>
        <taxon>Extremaceae</taxon>
        <taxon>Extremus</taxon>
    </lineage>
</organism>
<reference evidence="1" key="1">
    <citation type="submission" date="2023-04" db="EMBL/GenBank/DDBJ databases">
        <title>Black Yeasts Isolated from many extreme environments.</title>
        <authorList>
            <person name="Coleine C."/>
            <person name="Stajich J.E."/>
            <person name="Selbmann L."/>
        </authorList>
    </citation>
    <scope>NUCLEOTIDE SEQUENCE</scope>
    <source>
        <strain evidence="1">CCFEE 5312</strain>
    </source>
</reference>
<name>A0AAJ0DAP3_9PEZI</name>
<evidence type="ECO:0000313" key="1">
    <source>
        <dbReference type="EMBL" id="KAK3050405.1"/>
    </source>
</evidence>
<accession>A0AAJ0DAP3</accession>
<keyword evidence="2" id="KW-1185">Reference proteome</keyword>
<evidence type="ECO:0000313" key="2">
    <source>
        <dbReference type="Proteomes" id="UP001271007"/>
    </source>
</evidence>